<evidence type="ECO:0000313" key="9">
    <source>
        <dbReference type="RefSeq" id="XP_030745801.1"/>
    </source>
</evidence>
<dbReference type="Gene3D" id="3.40.30.10">
    <property type="entry name" value="Glutaredoxin"/>
    <property type="match status" value="1"/>
</dbReference>
<evidence type="ECO:0000313" key="11">
    <source>
        <dbReference type="RefSeq" id="XP_030745804.1"/>
    </source>
</evidence>
<keyword evidence="8" id="KW-1185">Reference proteome</keyword>
<dbReference type="PROSITE" id="PS51355">
    <property type="entry name" value="GLUTATHIONE_PEROXID_3"/>
    <property type="match status" value="1"/>
</dbReference>
<organism evidence="8 11">
    <name type="scientific">Sitophilus oryzae</name>
    <name type="common">Rice weevil</name>
    <name type="synonym">Curculio oryzae</name>
    <dbReference type="NCBI Taxonomy" id="7048"/>
    <lineage>
        <taxon>Eukaryota</taxon>
        <taxon>Metazoa</taxon>
        <taxon>Ecdysozoa</taxon>
        <taxon>Arthropoda</taxon>
        <taxon>Hexapoda</taxon>
        <taxon>Insecta</taxon>
        <taxon>Pterygota</taxon>
        <taxon>Neoptera</taxon>
        <taxon>Endopterygota</taxon>
        <taxon>Coleoptera</taxon>
        <taxon>Polyphaga</taxon>
        <taxon>Cucujiformia</taxon>
        <taxon>Curculionidae</taxon>
        <taxon>Dryophthorinae</taxon>
        <taxon>Sitophilus</taxon>
    </lineage>
</organism>
<dbReference type="PIRSF" id="PIRSF000303">
    <property type="entry name" value="Glutathion_perox"/>
    <property type="match status" value="1"/>
</dbReference>
<evidence type="ECO:0000256" key="4">
    <source>
        <dbReference type="PIRSR" id="PIRSR000303-1"/>
    </source>
</evidence>
<evidence type="ECO:0000313" key="8">
    <source>
        <dbReference type="Proteomes" id="UP000504635"/>
    </source>
</evidence>
<evidence type="ECO:0000256" key="1">
    <source>
        <dbReference type="ARBA" id="ARBA00006926"/>
    </source>
</evidence>
<accession>A0A6J2X4D4</accession>
<dbReference type="PROSITE" id="PS00460">
    <property type="entry name" value="GLUTATHIONE_PEROXID_1"/>
    <property type="match status" value="1"/>
</dbReference>
<dbReference type="GO" id="GO:0004601">
    <property type="term" value="F:peroxidase activity"/>
    <property type="evidence" value="ECO:0007669"/>
    <property type="project" value="UniProtKB-KW"/>
</dbReference>
<keyword evidence="6" id="KW-0732">Signal</keyword>
<dbReference type="GO" id="GO:0006979">
    <property type="term" value="P:response to oxidative stress"/>
    <property type="evidence" value="ECO:0007669"/>
    <property type="project" value="InterPro"/>
</dbReference>
<feature type="active site" evidence="4">
    <location>
        <position position="63"/>
    </location>
</feature>
<gene>
    <name evidence="9 10 11" type="primary">LOC115874705</name>
</gene>
<dbReference type="RefSeq" id="XP_030745804.1">
    <property type="nucleotide sequence ID" value="XM_030889944.1"/>
</dbReference>
<evidence type="ECO:0000256" key="6">
    <source>
        <dbReference type="SAM" id="SignalP"/>
    </source>
</evidence>
<dbReference type="PROSITE" id="PS51352">
    <property type="entry name" value="THIOREDOXIN_2"/>
    <property type="match status" value="1"/>
</dbReference>
<feature type="domain" description="Thioredoxin" evidence="7">
    <location>
        <begin position="25"/>
        <end position="188"/>
    </location>
</feature>
<dbReference type="GeneID" id="115874705"/>
<dbReference type="InterPro" id="IPR000889">
    <property type="entry name" value="Glutathione_peroxidase"/>
</dbReference>
<evidence type="ECO:0000259" key="7">
    <source>
        <dbReference type="PROSITE" id="PS51352"/>
    </source>
</evidence>
<feature type="chain" id="PRO_5044642813" description="Glutathione peroxidase" evidence="6">
    <location>
        <begin position="20"/>
        <end position="188"/>
    </location>
</feature>
<dbReference type="Pfam" id="PF00255">
    <property type="entry name" value="GSHPx"/>
    <property type="match status" value="1"/>
</dbReference>
<feature type="signal peptide" evidence="6">
    <location>
        <begin position="1"/>
        <end position="19"/>
    </location>
</feature>
<evidence type="ECO:0000256" key="2">
    <source>
        <dbReference type="ARBA" id="ARBA00022559"/>
    </source>
</evidence>
<dbReference type="PRINTS" id="PR01011">
    <property type="entry name" value="GLUTPROXDASE"/>
</dbReference>
<sequence length="188" mass="21478">MISVRAICVFLAIVTVGLADDVADYRKGESVYDFTVKDIQGNSVPLSKYKGHVLLIVNVASNCGLTEKNYEQLNQLYEKYGESQGLRILAFPSDQFNHQEPGTNEEIAEFAKKHNVKFDMFSKIEVNGENADPFYKYLKYKQPGNVENDDSIEWNFAKFIVDKDGQVVERHIPKKDPLDLIPSLEKYF</sequence>
<evidence type="ECO:0000256" key="5">
    <source>
        <dbReference type="RuleBase" id="RU000499"/>
    </source>
</evidence>
<dbReference type="SUPFAM" id="SSF52833">
    <property type="entry name" value="Thioredoxin-like"/>
    <property type="match status" value="1"/>
</dbReference>
<evidence type="ECO:0000256" key="3">
    <source>
        <dbReference type="ARBA" id="ARBA00023002"/>
    </source>
</evidence>
<dbReference type="PANTHER" id="PTHR11592:SF134">
    <property type="entry name" value="PHOSPHOLIPID HYDROPEROXIDE GLUTATHIONE PEROXIDASE"/>
    <property type="match status" value="1"/>
</dbReference>
<reference evidence="9 10" key="1">
    <citation type="submission" date="2025-04" db="UniProtKB">
        <authorList>
            <consortium name="RefSeq"/>
        </authorList>
    </citation>
    <scope>IDENTIFICATION</scope>
    <source>
        <tissue evidence="9 10">Gonads</tissue>
    </source>
</reference>
<dbReference type="PANTHER" id="PTHR11592">
    <property type="entry name" value="GLUTATHIONE PEROXIDASE"/>
    <property type="match status" value="1"/>
</dbReference>
<dbReference type="RefSeq" id="XP_030745802.1">
    <property type="nucleotide sequence ID" value="XM_030889942.1"/>
</dbReference>
<dbReference type="InterPro" id="IPR036249">
    <property type="entry name" value="Thioredoxin-like_sf"/>
</dbReference>
<keyword evidence="3 5" id="KW-0560">Oxidoreductase</keyword>
<name>A0A6J2X4D4_SITOR</name>
<dbReference type="AlphaFoldDB" id="A0A6J2X4D4"/>
<comment type="similarity">
    <text evidence="1 5">Belongs to the glutathione peroxidase family.</text>
</comment>
<dbReference type="RefSeq" id="XP_030745801.1">
    <property type="nucleotide sequence ID" value="XM_030889941.1"/>
</dbReference>
<dbReference type="OrthoDB" id="446890at2759"/>
<evidence type="ECO:0000313" key="10">
    <source>
        <dbReference type="RefSeq" id="XP_030745802.1"/>
    </source>
</evidence>
<dbReference type="FunFam" id="3.40.30.10:FF:000025">
    <property type="entry name" value="Glutathione peroxidase"/>
    <property type="match status" value="1"/>
</dbReference>
<keyword evidence="2 5" id="KW-0575">Peroxidase</keyword>
<protein>
    <recommendedName>
        <fullName evidence="5">Glutathione peroxidase</fullName>
    </recommendedName>
</protein>
<dbReference type="Proteomes" id="UP000504635">
    <property type="component" value="Unplaced"/>
</dbReference>
<proteinExistence type="inferred from homology"/>
<dbReference type="InterPro" id="IPR029759">
    <property type="entry name" value="GPX_AS"/>
</dbReference>
<dbReference type="KEGG" id="soy:115874705"/>
<dbReference type="InterPro" id="IPR013766">
    <property type="entry name" value="Thioredoxin_domain"/>
</dbReference>
<dbReference type="CDD" id="cd00340">
    <property type="entry name" value="GSH_Peroxidase"/>
    <property type="match status" value="1"/>
</dbReference>